<feature type="repeat" description="PPR" evidence="3">
    <location>
        <begin position="205"/>
        <end position="239"/>
    </location>
</feature>
<dbReference type="PANTHER" id="PTHR47447">
    <property type="entry name" value="OS03G0856100 PROTEIN"/>
    <property type="match status" value="1"/>
</dbReference>
<dbReference type="AlphaFoldDB" id="A0ABD2XWB0"/>
<evidence type="ECO:0000313" key="5">
    <source>
        <dbReference type="Proteomes" id="UP001630127"/>
    </source>
</evidence>
<keyword evidence="2" id="KW-0677">Repeat</keyword>
<comment type="caution">
    <text evidence="4">The sequence shown here is derived from an EMBL/GenBank/DDBJ whole genome shotgun (WGS) entry which is preliminary data.</text>
</comment>
<comment type="similarity">
    <text evidence="1">Belongs to the PPR family. P subfamily.</text>
</comment>
<dbReference type="InterPro" id="IPR002885">
    <property type="entry name" value="PPR_rpt"/>
</dbReference>
<evidence type="ECO:0008006" key="6">
    <source>
        <dbReference type="Google" id="ProtNLM"/>
    </source>
</evidence>
<dbReference type="Gene3D" id="1.25.40.10">
    <property type="entry name" value="Tetratricopeptide repeat domain"/>
    <property type="match status" value="4"/>
</dbReference>
<accession>A0ABD2XWB0</accession>
<evidence type="ECO:0000256" key="2">
    <source>
        <dbReference type="ARBA" id="ARBA00022737"/>
    </source>
</evidence>
<name>A0ABD2XWB0_9GENT</name>
<dbReference type="SUPFAM" id="SSF81901">
    <property type="entry name" value="HCP-like"/>
    <property type="match status" value="1"/>
</dbReference>
<organism evidence="4 5">
    <name type="scientific">Cinchona calisaya</name>
    <dbReference type="NCBI Taxonomy" id="153742"/>
    <lineage>
        <taxon>Eukaryota</taxon>
        <taxon>Viridiplantae</taxon>
        <taxon>Streptophyta</taxon>
        <taxon>Embryophyta</taxon>
        <taxon>Tracheophyta</taxon>
        <taxon>Spermatophyta</taxon>
        <taxon>Magnoliopsida</taxon>
        <taxon>eudicotyledons</taxon>
        <taxon>Gunneridae</taxon>
        <taxon>Pentapetalae</taxon>
        <taxon>asterids</taxon>
        <taxon>lamiids</taxon>
        <taxon>Gentianales</taxon>
        <taxon>Rubiaceae</taxon>
        <taxon>Cinchonoideae</taxon>
        <taxon>Cinchoneae</taxon>
        <taxon>Cinchona</taxon>
    </lineage>
</organism>
<feature type="repeat" description="PPR" evidence="3">
    <location>
        <begin position="276"/>
        <end position="310"/>
    </location>
</feature>
<evidence type="ECO:0000256" key="1">
    <source>
        <dbReference type="ARBA" id="ARBA00007626"/>
    </source>
</evidence>
<dbReference type="InterPro" id="IPR011990">
    <property type="entry name" value="TPR-like_helical_dom_sf"/>
</dbReference>
<gene>
    <name evidence="4" type="ORF">ACH5RR_040166</name>
</gene>
<evidence type="ECO:0000256" key="3">
    <source>
        <dbReference type="PROSITE-ProRule" id="PRU00708"/>
    </source>
</evidence>
<evidence type="ECO:0000313" key="4">
    <source>
        <dbReference type="EMBL" id="KAL3497434.1"/>
    </source>
</evidence>
<proteinExistence type="inferred from homology"/>
<sequence length="570" mass="64850">MGGQAIATITNSHLPNHLSHLAPESLWLVSTITSILQKTSNNPKHQETIEPQEPSNILNQFSPLLTPKLVIQVIKNQTSPYHSLFFFNWASDLNPNPNNYFHTHYCYIAITDKLISHKLFSLAKQLLESHHRFSDFMVGKFIKAHGDLGHIRWAVKLFHQVKEREFGDCLFSYNAVLGVLVKDKRVHLAWGYFGMMIKEAVVKPDVSTYTILIRGFCQLGIIEYAYKMFDEMSERGCEKNLFTYNTIVNGFCKKGLMENAQRVVDEMVERGVCLPDMVTFTTLIDGYCRKGETVEAVRCFDEMTKRNVEPNVSTYNALINGLCLNGKVDEAKRMMTKMRFGGRKDNVATHTSLLKGYCAAGRSNEAIEHFKEMVGLGMELDEKSYAVIVNEFCKLRMPDKAIALLREMRVKGIVPAIYGCNAILRSFVELDEPDKAVALLKQMPQMGCPPNFLSYSAVICGLLKSKGRMRDLEILVNEMLQNGNRLDATLYNGLIGGYCEDGNVEMAIKVFLEMIHESYVINVGCFQVFVKELIAQGKLFEIENLFEQMRRRCPISEVHNYRKVLDECLC</sequence>
<feature type="repeat" description="PPR" evidence="3">
    <location>
        <begin position="346"/>
        <end position="380"/>
    </location>
</feature>
<protein>
    <recommendedName>
        <fullName evidence="6">Pentatricopeptide repeat-containing protein</fullName>
    </recommendedName>
</protein>
<dbReference type="PROSITE" id="PS51375">
    <property type="entry name" value="PPR"/>
    <property type="match status" value="8"/>
</dbReference>
<dbReference type="PANTHER" id="PTHR47447:SF28">
    <property type="entry name" value="PENTACOTRIPEPTIDE-REPEAT REGION OF PRORP DOMAIN-CONTAINING PROTEIN"/>
    <property type="match status" value="1"/>
</dbReference>
<feature type="repeat" description="PPR" evidence="3">
    <location>
        <begin position="311"/>
        <end position="345"/>
    </location>
</feature>
<dbReference type="Pfam" id="PF13041">
    <property type="entry name" value="PPR_2"/>
    <property type="match status" value="4"/>
</dbReference>
<dbReference type="NCBIfam" id="TIGR00756">
    <property type="entry name" value="PPR"/>
    <property type="match status" value="9"/>
</dbReference>
<reference evidence="4 5" key="1">
    <citation type="submission" date="2024-11" db="EMBL/GenBank/DDBJ databases">
        <title>A near-complete genome assembly of Cinchona calisaya.</title>
        <authorList>
            <person name="Lian D.C."/>
            <person name="Zhao X.W."/>
            <person name="Wei L."/>
        </authorList>
    </citation>
    <scope>NUCLEOTIDE SEQUENCE [LARGE SCALE GENOMIC DNA]</scope>
    <source>
        <tissue evidence="4">Nenye</tissue>
    </source>
</reference>
<keyword evidence="5" id="KW-1185">Reference proteome</keyword>
<feature type="repeat" description="PPR" evidence="3">
    <location>
        <begin position="240"/>
        <end position="274"/>
    </location>
</feature>
<dbReference type="Proteomes" id="UP001630127">
    <property type="component" value="Unassembled WGS sequence"/>
</dbReference>
<feature type="repeat" description="PPR" evidence="3">
    <location>
        <begin position="416"/>
        <end position="450"/>
    </location>
</feature>
<feature type="repeat" description="PPR" evidence="3">
    <location>
        <begin position="487"/>
        <end position="521"/>
    </location>
</feature>
<feature type="repeat" description="PPR" evidence="3">
    <location>
        <begin position="381"/>
        <end position="415"/>
    </location>
</feature>
<dbReference type="EMBL" id="JBJUIK010000017">
    <property type="protein sequence ID" value="KAL3497434.1"/>
    <property type="molecule type" value="Genomic_DNA"/>
</dbReference>
<dbReference type="Pfam" id="PF01535">
    <property type="entry name" value="PPR"/>
    <property type="match status" value="2"/>
</dbReference>